<dbReference type="EMBL" id="JAVCQK010000014">
    <property type="protein sequence ID" value="MFH7517540.1"/>
    <property type="molecule type" value="Genomic_DNA"/>
</dbReference>
<keyword evidence="4" id="KW-1185">Reference proteome</keyword>
<dbReference type="Proteomes" id="UP000050474">
    <property type="component" value="Unassembled WGS sequence"/>
</dbReference>
<comment type="caution">
    <text evidence="1">The sequence shown here is derived from an EMBL/GenBank/DDBJ whole genome shotgun (WGS) entry which is preliminary data.</text>
</comment>
<protein>
    <submittedName>
        <fullName evidence="2">Immunity 8 family protein</fullName>
    </submittedName>
</protein>
<organism evidence="1 3">
    <name type="scientific">Pseudomonas syringae pv. tagetis</name>
    <dbReference type="NCBI Taxonomy" id="129140"/>
    <lineage>
        <taxon>Bacteria</taxon>
        <taxon>Pseudomonadati</taxon>
        <taxon>Pseudomonadota</taxon>
        <taxon>Gammaproteobacteria</taxon>
        <taxon>Pseudomonadales</taxon>
        <taxon>Pseudomonadaceae</taxon>
        <taxon>Pseudomonas</taxon>
    </lineage>
</organism>
<dbReference type="InterPro" id="IPR028964">
    <property type="entry name" value="Imm8"/>
</dbReference>
<gene>
    <name evidence="1" type="ORF">ALO44_03507</name>
    <name evidence="2" type="ORF">RA271_20415</name>
</gene>
<reference evidence="1 3" key="1">
    <citation type="submission" date="2015-09" db="EMBL/GenBank/DDBJ databases">
        <title>Genome announcement of multiple Pseudomonas syringae strains.</title>
        <authorList>
            <person name="Thakur S."/>
            <person name="Wang P.W."/>
            <person name="Gong Y."/>
            <person name="Weir B.S."/>
            <person name="Guttman D.S."/>
        </authorList>
    </citation>
    <scope>NUCLEOTIDE SEQUENCE [LARGE SCALE GENOMIC DNA]</scope>
    <source>
        <strain evidence="1 3">ICMP4091</strain>
    </source>
</reference>
<evidence type="ECO:0000313" key="3">
    <source>
        <dbReference type="Proteomes" id="UP000050474"/>
    </source>
</evidence>
<dbReference type="EMBL" id="LJRM01000013">
    <property type="protein sequence ID" value="KPY90030.1"/>
    <property type="molecule type" value="Genomic_DNA"/>
</dbReference>
<dbReference type="Pfam" id="PF15586">
    <property type="entry name" value="Imm8"/>
    <property type="match status" value="1"/>
</dbReference>
<proteinExistence type="predicted"/>
<dbReference type="Proteomes" id="UP001610657">
    <property type="component" value="Unassembled WGS sequence"/>
</dbReference>
<sequence>MNAKLKRVHSPDIYNLENHHPECSDDFSFLLQAMIGPADEDGEESFDIEVCTPKWIEKKLGLDEVLVGMHYIIVREYNYQKIIHTIEKFLLSCSGANWNEVSKKVSRLGLWEFESYEDGGHE</sequence>
<name>A0A0Q0CXQ5_9PSED</name>
<reference evidence="2 4" key="2">
    <citation type="submission" date="2023-08" db="EMBL/GenBank/DDBJ databases">
        <title>Genomic and mutational analysis of Pseudomonas syringae pv. tagetis EB037 pathogenicity on sunflower.</title>
        <authorList>
            <person name="Maul J.E."/>
        </authorList>
    </citation>
    <scope>NUCLEOTIDE SEQUENCE [LARGE SCALE GENOMIC DNA]</scope>
    <source>
        <strain evidence="2 4">EB037_T1</strain>
    </source>
</reference>
<dbReference type="PATRIC" id="fig|129140.3.peg.4577"/>
<evidence type="ECO:0000313" key="1">
    <source>
        <dbReference type="EMBL" id="KPY90030.1"/>
    </source>
</evidence>
<evidence type="ECO:0000313" key="4">
    <source>
        <dbReference type="Proteomes" id="UP001610657"/>
    </source>
</evidence>
<dbReference type="RefSeq" id="WP_055004830.1">
    <property type="nucleotide sequence ID" value="NZ_CP092923.1"/>
</dbReference>
<evidence type="ECO:0000313" key="2">
    <source>
        <dbReference type="EMBL" id="MFH7517540.1"/>
    </source>
</evidence>
<accession>A0A0Q0CXQ5</accession>
<dbReference type="GeneID" id="96221299"/>
<dbReference type="AlphaFoldDB" id="A0A0Q0CXQ5"/>